<reference evidence="1" key="1">
    <citation type="journal article" date="2021" name="Proc. Natl. Acad. Sci. U.S.A.">
        <title>A Catalog of Tens of Thousands of Viruses from Human Metagenomes Reveals Hidden Associations with Chronic Diseases.</title>
        <authorList>
            <person name="Tisza M.J."/>
            <person name="Buck C.B."/>
        </authorList>
    </citation>
    <scope>NUCLEOTIDE SEQUENCE</scope>
    <source>
        <strain evidence="1">Ctiu99</strain>
    </source>
</reference>
<sequence length="105" mass="11891">MPTPHRKGGKRLNRNEKAAMLAELKVCMKDAHREACTSNDRLPGTLSIKAVQAQRVVDAVKQVLAAGLSYSMERKDIPDLFEDLNRRALDEVNKEMEETNVQRSR</sequence>
<dbReference type="EMBL" id="BK015257">
    <property type="protein sequence ID" value="DAD98257.1"/>
    <property type="molecule type" value="Genomic_DNA"/>
</dbReference>
<proteinExistence type="predicted"/>
<protein>
    <submittedName>
        <fullName evidence="1">Uncharacterized protein</fullName>
    </submittedName>
</protein>
<organism evidence="1">
    <name type="scientific">Myoviridae sp. ctiu99</name>
    <dbReference type="NCBI Taxonomy" id="2825158"/>
    <lineage>
        <taxon>Viruses</taxon>
        <taxon>Duplodnaviria</taxon>
        <taxon>Heunggongvirae</taxon>
        <taxon>Uroviricota</taxon>
        <taxon>Caudoviricetes</taxon>
    </lineage>
</organism>
<name>A0A8S5NU73_9CAUD</name>
<evidence type="ECO:0000313" key="1">
    <source>
        <dbReference type="EMBL" id="DAD98257.1"/>
    </source>
</evidence>
<accession>A0A8S5NU73</accession>